<dbReference type="EMBL" id="BMPD01000010">
    <property type="protein sequence ID" value="GGK83336.1"/>
    <property type="molecule type" value="Genomic_DNA"/>
</dbReference>
<dbReference type="AlphaFoldDB" id="A0A830F3X9"/>
<protein>
    <submittedName>
        <fullName evidence="5">Uncharacterized protein</fullName>
    </submittedName>
</protein>
<dbReference type="PANTHER" id="PTHR43432:SF6">
    <property type="entry name" value="RADICAL SAM CORE DOMAIN-CONTAINING PROTEIN"/>
    <property type="match status" value="1"/>
</dbReference>
<keyword evidence="3" id="KW-0411">Iron-sulfur</keyword>
<dbReference type="GO" id="GO:0046872">
    <property type="term" value="F:metal ion binding"/>
    <property type="evidence" value="ECO:0007669"/>
    <property type="project" value="UniProtKB-KW"/>
</dbReference>
<name>A0A830F3X9_9EURY</name>
<sequence>MPTTPAIDSRDGMLAEQADVDDPQTDWGSYLLYRDDLPERLGNILEERDPSERKQTERGRGVVMLSSGTDCYQDRRTAQITRGAVAELITHDIPVRILTRSPGVTLDLDLFQAAGDRITVGSSILSFNATLVRAMEPNAPPPMTRWQALDTLQQAGVSVFVSMSPTRRWTKRTFTSY</sequence>
<reference evidence="5" key="1">
    <citation type="journal article" date="2014" name="Int. J. Syst. Evol. Microbiol.">
        <title>Complete genome sequence of Corynebacterium casei LMG S-19264T (=DSM 44701T), isolated from a smear-ripened cheese.</title>
        <authorList>
            <consortium name="US DOE Joint Genome Institute (JGI-PGF)"/>
            <person name="Walter F."/>
            <person name="Albersmeier A."/>
            <person name="Kalinowski J."/>
            <person name="Ruckert C."/>
        </authorList>
    </citation>
    <scope>NUCLEOTIDE SEQUENCE</scope>
    <source>
        <strain evidence="5">JCM 19018</strain>
    </source>
</reference>
<evidence type="ECO:0000313" key="5">
    <source>
        <dbReference type="EMBL" id="GGK83336.1"/>
    </source>
</evidence>
<reference evidence="5" key="2">
    <citation type="submission" date="2020-09" db="EMBL/GenBank/DDBJ databases">
        <authorList>
            <person name="Sun Q."/>
            <person name="Ohkuma M."/>
        </authorList>
    </citation>
    <scope>NUCLEOTIDE SEQUENCE</scope>
    <source>
        <strain evidence="5">JCM 19018</strain>
    </source>
</reference>
<dbReference type="PANTHER" id="PTHR43432">
    <property type="entry name" value="SLR0285 PROTEIN"/>
    <property type="match status" value="1"/>
</dbReference>
<accession>A0A830F3X9</accession>
<evidence type="ECO:0000256" key="4">
    <source>
        <dbReference type="SAM" id="MobiDB-lite"/>
    </source>
</evidence>
<dbReference type="GO" id="GO:0051536">
    <property type="term" value="F:iron-sulfur cluster binding"/>
    <property type="evidence" value="ECO:0007669"/>
    <property type="project" value="UniProtKB-KW"/>
</dbReference>
<comment type="caution">
    <text evidence="5">The sequence shown here is derived from an EMBL/GenBank/DDBJ whole genome shotgun (WGS) entry which is preliminary data.</text>
</comment>
<evidence type="ECO:0000313" key="6">
    <source>
        <dbReference type="Proteomes" id="UP000614221"/>
    </source>
</evidence>
<gene>
    <name evidence="5" type="ORF">GCM10009067_39490</name>
</gene>
<dbReference type="Gene3D" id="3.80.30.30">
    <property type="match status" value="1"/>
</dbReference>
<dbReference type="OrthoDB" id="15538at2157"/>
<dbReference type="InterPro" id="IPR040086">
    <property type="entry name" value="MJ0683-like"/>
</dbReference>
<evidence type="ECO:0000256" key="3">
    <source>
        <dbReference type="ARBA" id="ARBA00023014"/>
    </source>
</evidence>
<keyword evidence="1" id="KW-0479">Metal-binding</keyword>
<evidence type="ECO:0000256" key="2">
    <source>
        <dbReference type="ARBA" id="ARBA00023004"/>
    </source>
</evidence>
<organism evidence="5 6">
    <name type="scientific">Haloarcula sebkhae</name>
    <dbReference type="NCBI Taxonomy" id="932660"/>
    <lineage>
        <taxon>Archaea</taxon>
        <taxon>Methanobacteriati</taxon>
        <taxon>Methanobacteriota</taxon>
        <taxon>Stenosarchaea group</taxon>
        <taxon>Halobacteria</taxon>
        <taxon>Halobacteriales</taxon>
        <taxon>Haloarculaceae</taxon>
        <taxon>Haloarcula</taxon>
    </lineage>
</organism>
<keyword evidence="2" id="KW-0408">Iron</keyword>
<proteinExistence type="predicted"/>
<dbReference type="Proteomes" id="UP000614221">
    <property type="component" value="Unassembled WGS sequence"/>
</dbReference>
<feature type="region of interest" description="Disordered" evidence="4">
    <location>
        <begin position="1"/>
        <end position="26"/>
    </location>
</feature>
<evidence type="ECO:0000256" key="1">
    <source>
        <dbReference type="ARBA" id="ARBA00022723"/>
    </source>
</evidence>